<reference evidence="5" key="2">
    <citation type="submission" date="2025-08" db="UniProtKB">
        <authorList>
            <consortium name="RefSeq"/>
        </authorList>
    </citation>
    <scope>IDENTIFICATION</scope>
    <source>
        <tissue evidence="5">Leaf</tissue>
    </source>
</reference>
<accession>A0ABM0T0L4</accession>
<feature type="domain" description="CCHC-type" evidence="3">
    <location>
        <begin position="387"/>
        <end position="401"/>
    </location>
</feature>
<evidence type="ECO:0000259" key="3">
    <source>
        <dbReference type="PROSITE" id="PS50158"/>
    </source>
</evidence>
<dbReference type="PANTHER" id="PTHR34482:SF36">
    <property type="entry name" value="RETROTRANSPOSON GAG DOMAIN-CONTAINING PROTEIN"/>
    <property type="match status" value="1"/>
</dbReference>
<keyword evidence="1" id="KW-0862">Zinc</keyword>
<dbReference type="InterPro" id="IPR005162">
    <property type="entry name" value="Retrotrans_gag_dom"/>
</dbReference>
<evidence type="ECO:0000256" key="2">
    <source>
        <dbReference type="SAM" id="MobiDB-lite"/>
    </source>
</evidence>
<dbReference type="InterPro" id="IPR036875">
    <property type="entry name" value="Znf_CCHC_sf"/>
</dbReference>
<dbReference type="Gene3D" id="4.10.60.10">
    <property type="entry name" value="Zinc finger, CCHC-type"/>
    <property type="match status" value="1"/>
</dbReference>
<keyword evidence="4" id="KW-1185">Reference proteome</keyword>
<dbReference type="Proteomes" id="UP000694864">
    <property type="component" value="Chromosome 7"/>
</dbReference>
<organism evidence="4 5">
    <name type="scientific">Camelina sativa</name>
    <name type="common">False flax</name>
    <name type="synonym">Myagrum sativum</name>
    <dbReference type="NCBI Taxonomy" id="90675"/>
    <lineage>
        <taxon>Eukaryota</taxon>
        <taxon>Viridiplantae</taxon>
        <taxon>Streptophyta</taxon>
        <taxon>Embryophyta</taxon>
        <taxon>Tracheophyta</taxon>
        <taxon>Spermatophyta</taxon>
        <taxon>Magnoliopsida</taxon>
        <taxon>eudicotyledons</taxon>
        <taxon>Gunneridae</taxon>
        <taxon>Pentapetalae</taxon>
        <taxon>rosids</taxon>
        <taxon>malvids</taxon>
        <taxon>Brassicales</taxon>
        <taxon>Brassicaceae</taxon>
        <taxon>Camelineae</taxon>
        <taxon>Camelina</taxon>
    </lineage>
</organism>
<reference evidence="4" key="1">
    <citation type="journal article" date="2014" name="Nat. Commun.">
        <title>The emerging biofuel crop Camelina sativa retains a highly undifferentiated hexaploid genome structure.</title>
        <authorList>
            <person name="Kagale S."/>
            <person name="Koh C."/>
            <person name="Nixon J."/>
            <person name="Bollina V."/>
            <person name="Clarke W.E."/>
            <person name="Tuteja R."/>
            <person name="Spillane C."/>
            <person name="Robinson S.J."/>
            <person name="Links M.G."/>
            <person name="Clarke C."/>
            <person name="Higgins E.E."/>
            <person name="Huebert T."/>
            <person name="Sharpe A.G."/>
            <person name="Parkin I.A."/>
        </authorList>
    </citation>
    <scope>NUCLEOTIDE SEQUENCE [LARGE SCALE GENOMIC DNA]</scope>
    <source>
        <strain evidence="4">cv. DH55</strain>
    </source>
</reference>
<dbReference type="PROSITE" id="PS50158">
    <property type="entry name" value="ZF_CCHC"/>
    <property type="match status" value="1"/>
</dbReference>
<dbReference type="PANTHER" id="PTHR34482">
    <property type="entry name" value="DNA DAMAGE-INDUCIBLE PROTEIN 1-LIKE"/>
    <property type="match status" value="1"/>
</dbReference>
<feature type="region of interest" description="Disordered" evidence="2">
    <location>
        <begin position="1"/>
        <end position="40"/>
    </location>
</feature>
<evidence type="ECO:0000313" key="4">
    <source>
        <dbReference type="Proteomes" id="UP000694864"/>
    </source>
</evidence>
<protein>
    <submittedName>
        <fullName evidence="5">Uncharacterized protein LOC104704625</fullName>
    </submittedName>
</protein>
<dbReference type="SUPFAM" id="SSF57756">
    <property type="entry name" value="Retrovirus zinc finger-like domains"/>
    <property type="match status" value="1"/>
</dbReference>
<sequence>MSGQGTERSRSMHFTPDPERGSSQQFGPEEWGPHFGDEQGEQSFLGIYEPNMYMPEWDVPGVTPRYSPVNSTWYNTPKYMYPPNREYSPIGQFASTPNPNMPRGDQGCEENPNEQRVPETQQTLKMIQDLLNHMIQQQQQQNQRSQQDDTPSSNFLNLVIMMRNLGGRKFKGEQNTVLADKWVRELEMNFETSRCPKEYKKVIAINFLEEDAHAWWDSVVPRYHYMPITWEIFRREFEQKYFPPESRNRLENQFLRLEQGDMSVRAYGQIFTRLRRYLYKGNDDEDAMARRFLYRLRPEVKGRLHAVTYKSVSEVEERAVNVEEGIELEKEVMAQEKKKEPVQQSKVVNFRKVNQVAGWNKGANRGKVNMISNQGGRTTTNFDSRECFTCGQLGHFARACPTLSEAKSPNLALITCFYYGEIRHYATSCPSKPTKLNAQTVNRAQPVQ</sequence>
<dbReference type="RefSeq" id="XP_010418981.1">
    <property type="nucleotide sequence ID" value="XM_010420679.1"/>
</dbReference>
<evidence type="ECO:0000313" key="5">
    <source>
        <dbReference type="RefSeq" id="XP_010418981.1"/>
    </source>
</evidence>
<keyword evidence="1" id="KW-0479">Metal-binding</keyword>
<dbReference type="Pfam" id="PF00098">
    <property type="entry name" value="zf-CCHC"/>
    <property type="match status" value="1"/>
</dbReference>
<dbReference type="GeneID" id="104704625"/>
<name>A0ABM0T0L4_CAMSA</name>
<keyword evidence="1" id="KW-0863">Zinc-finger</keyword>
<dbReference type="InterPro" id="IPR001878">
    <property type="entry name" value="Znf_CCHC"/>
</dbReference>
<proteinExistence type="predicted"/>
<evidence type="ECO:0000256" key="1">
    <source>
        <dbReference type="PROSITE-ProRule" id="PRU00047"/>
    </source>
</evidence>
<gene>
    <name evidence="5" type="primary">LOC104704625</name>
</gene>
<dbReference type="SMART" id="SM00343">
    <property type="entry name" value="ZnF_C2HC"/>
    <property type="match status" value="2"/>
</dbReference>
<dbReference type="Pfam" id="PF03732">
    <property type="entry name" value="Retrotrans_gag"/>
    <property type="match status" value="1"/>
</dbReference>